<accession>A0A1Z3CEJ3</accession>
<dbReference type="Proteomes" id="UP000196759">
    <property type="component" value="Chromosome"/>
</dbReference>
<organism evidence="2 3">
    <name type="scientific">Fusobacterium nucleatum subsp. polymorphum</name>
    <name type="common">Fusobacterium polymorphum</name>
    <dbReference type="NCBI Taxonomy" id="76857"/>
    <lineage>
        <taxon>Bacteria</taxon>
        <taxon>Fusobacteriati</taxon>
        <taxon>Fusobacteriota</taxon>
        <taxon>Fusobacteriia</taxon>
        <taxon>Fusobacteriales</taxon>
        <taxon>Fusobacteriaceae</taxon>
        <taxon>Fusobacterium</taxon>
    </lineage>
</organism>
<evidence type="ECO:0000313" key="3">
    <source>
        <dbReference type="Proteomes" id="UP000196759"/>
    </source>
</evidence>
<evidence type="ECO:0000256" key="1">
    <source>
        <dbReference type="SAM" id="Phobius"/>
    </source>
</evidence>
<gene>
    <name evidence="2" type="ORF">CBG50_01115</name>
</gene>
<name>A0A1Z3CEJ3_FUSNP</name>
<proteinExistence type="predicted"/>
<keyword evidence="1" id="KW-0812">Transmembrane</keyword>
<reference evidence="2 3" key="1">
    <citation type="submission" date="2017-06" db="EMBL/GenBank/DDBJ databases">
        <title>Draft genome sequence of Fusobacterium nucleatum subsp. polymorphum KCOM 1260 (=ChDC F218).</title>
        <authorList>
            <person name="Kook J.-K."/>
            <person name="Park S.-N."/>
            <person name="Lim Y.K."/>
            <person name="Roh H."/>
        </authorList>
    </citation>
    <scope>NUCLEOTIDE SEQUENCE [LARGE SCALE GENOMIC DNA]</scope>
    <source>
        <strain evidence="3">KCOM 1260 (ChDC F218)</strain>
    </source>
</reference>
<feature type="transmembrane region" description="Helical" evidence="1">
    <location>
        <begin position="51"/>
        <end position="68"/>
    </location>
</feature>
<feature type="transmembrane region" description="Helical" evidence="1">
    <location>
        <begin position="27"/>
        <end position="45"/>
    </location>
</feature>
<dbReference type="EMBL" id="CP021934">
    <property type="protein sequence ID" value="ASC02028.1"/>
    <property type="molecule type" value="Genomic_DNA"/>
</dbReference>
<keyword evidence="3" id="KW-1185">Reference proteome</keyword>
<keyword evidence="1" id="KW-0472">Membrane</keyword>
<evidence type="ECO:0000313" key="2">
    <source>
        <dbReference type="EMBL" id="ASC02028.1"/>
    </source>
</evidence>
<dbReference type="RefSeq" id="WP_088336663.1">
    <property type="nucleotide sequence ID" value="NZ_CP021934.1"/>
</dbReference>
<keyword evidence="1" id="KW-1133">Transmembrane helix</keyword>
<sequence length="166" mass="19535">METLSIRKKVNETIIIQNSKRAFKHSLTTIIGIYCLFNLLGISSIDITYKFSLIWLFLVLFFAVRPVLKRTGIKVFLRVNNQKITIKKQKVFGKDEENSFLLKDIENIFIETEFVKGRRAGKVLVIKMSNNIEDRSISTTDYIYDLRMIRKIILEYKGKGEEEWNF</sequence>
<dbReference type="AlphaFoldDB" id="A0A1Z3CEJ3"/>
<protein>
    <submittedName>
        <fullName evidence="2">Uncharacterized protein</fullName>
    </submittedName>
</protein>